<dbReference type="OMA" id="FETPRIT"/>
<feature type="region of interest" description="Disordered" evidence="1">
    <location>
        <begin position="1"/>
        <end position="20"/>
    </location>
</feature>
<dbReference type="Proteomes" id="UP000694409">
    <property type="component" value="Unassembled WGS sequence"/>
</dbReference>
<feature type="region of interest" description="Disordered" evidence="1">
    <location>
        <begin position="33"/>
        <end position="281"/>
    </location>
</feature>
<feature type="compositionally biased region" description="Polar residues" evidence="1">
    <location>
        <begin position="37"/>
        <end position="46"/>
    </location>
</feature>
<feature type="compositionally biased region" description="Low complexity" evidence="1">
    <location>
        <begin position="265"/>
        <end position="281"/>
    </location>
</feature>
<proteinExistence type="predicted"/>
<dbReference type="GeneTree" id="ENSGT01150000290217"/>
<sequence>LSSSQHRLGFFFPPSPQGTFSKSLTSRGKMIIRPAQTLPSPRNTRVPSPRDTTVPAPRNITVPAPGNTRVPSPRDITVPAPGNTRVPSPRNITVPAPRNTSVPSQEYHSASSQEHQSAISQGHQALPSGLTEPMQDLLANKPRGVGGFSQHKNTQIPAASTEMQLLSPTGLAKSSSLGTCPGHPEVTQAARGEVCPKSPNPKSQIPKSPNPCWLWPQRPHRSPKDPTDSPKTAQIPQRPHRTPKDPTDPPKTPQDSQRPHRTPKDPQIPQKSPQIPQRPHS</sequence>
<dbReference type="Pfam" id="PF02389">
    <property type="entry name" value="Cornifin"/>
    <property type="match status" value="1"/>
</dbReference>
<keyword evidence="3" id="KW-1185">Reference proteome</keyword>
<reference evidence="2" key="2">
    <citation type="submission" date="2025-09" db="UniProtKB">
        <authorList>
            <consortium name="Ensembl"/>
        </authorList>
    </citation>
    <scope>IDENTIFICATION</scope>
</reference>
<evidence type="ECO:0000313" key="2">
    <source>
        <dbReference type="Ensembl" id="ENSSCAP00000015680.1"/>
    </source>
</evidence>
<name>A0A8C9NBK3_SERCA</name>
<dbReference type="AlphaFoldDB" id="A0A8C9NBK3"/>
<dbReference type="Ensembl" id="ENSSCAT00000017555.1">
    <property type="protein sequence ID" value="ENSSCAP00000015680.1"/>
    <property type="gene ID" value="ENSSCAG00000011479.1"/>
</dbReference>
<evidence type="ECO:0000256" key="1">
    <source>
        <dbReference type="SAM" id="MobiDB-lite"/>
    </source>
</evidence>
<organism evidence="2 3">
    <name type="scientific">Serinus canaria</name>
    <name type="common">Island canary</name>
    <name type="synonym">Fringilla canaria</name>
    <dbReference type="NCBI Taxonomy" id="9135"/>
    <lineage>
        <taxon>Eukaryota</taxon>
        <taxon>Metazoa</taxon>
        <taxon>Chordata</taxon>
        <taxon>Craniata</taxon>
        <taxon>Vertebrata</taxon>
        <taxon>Euteleostomi</taxon>
        <taxon>Archelosauria</taxon>
        <taxon>Archosauria</taxon>
        <taxon>Dinosauria</taxon>
        <taxon>Saurischia</taxon>
        <taxon>Theropoda</taxon>
        <taxon>Coelurosauria</taxon>
        <taxon>Aves</taxon>
        <taxon>Neognathae</taxon>
        <taxon>Neoaves</taxon>
        <taxon>Telluraves</taxon>
        <taxon>Australaves</taxon>
        <taxon>Passeriformes</taxon>
        <taxon>Passeroidea</taxon>
        <taxon>Fringillidae</taxon>
        <taxon>Carduelinae</taxon>
        <taxon>Serinus</taxon>
    </lineage>
</organism>
<feature type="compositionally biased region" description="Polar residues" evidence="1">
    <location>
        <begin position="98"/>
        <end position="123"/>
    </location>
</feature>
<protein>
    <submittedName>
        <fullName evidence="2">Uncharacterized protein</fullName>
    </submittedName>
</protein>
<reference evidence="2" key="1">
    <citation type="submission" date="2025-08" db="UniProtKB">
        <authorList>
            <consortium name="Ensembl"/>
        </authorList>
    </citation>
    <scope>IDENTIFICATION</scope>
</reference>
<accession>A0A8C9NBK3</accession>
<feature type="compositionally biased region" description="Polar residues" evidence="1">
    <location>
        <begin position="150"/>
        <end position="178"/>
    </location>
</feature>
<evidence type="ECO:0000313" key="3">
    <source>
        <dbReference type="Proteomes" id="UP000694409"/>
    </source>
</evidence>